<dbReference type="Proteomes" id="UP000203647">
    <property type="component" value="Segment"/>
</dbReference>
<keyword evidence="3" id="KW-1185">Reference proteome</keyword>
<name>A0A1U9W1C7_9RHAB</name>
<evidence type="ECO:0000313" key="2">
    <source>
        <dbReference type="EMBL" id="AQY17507.1"/>
    </source>
</evidence>
<keyword evidence="1" id="KW-1133">Transmembrane helix</keyword>
<organism evidence="2 3">
    <name type="scientific">Tomato yellow mottle-associated virus</name>
    <dbReference type="NCBI Taxonomy" id="1967841"/>
    <lineage>
        <taxon>Viruses</taxon>
        <taxon>Riboviria</taxon>
        <taxon>Orthornavirae</taxon>
        <taxon>Negarnaviricota</taxon>
        <taxon>Haploviricotina</taxon>
        <taxon>Monjiviricetes</taxon>
        <taxon>Mononegavirales</taxon>
        <taxon>Rhabdoviridae</taxon>
        <taxon>Betarhabdovirinae</taxon>
        <taxon>Alphacytorhabdovirus</taxon>
        <taxon>Alphacytorhabdovirus lycopersici</taxon>
        <taxon>Cytorhabdovirus lycopersici</taxon>
    </lineage>
</organism>
<proteinExistence type="predicted"/>
<keyword evidence="1" id="KW-0812">Transmembrane</keyword>
<reference evidence="2 3" key="1">
    <citation type="journal article" date="2017" name="J. Virol.">
        <title>Diversity, distribution, and evolution of tomato viruses in China uncovered by small RNA sequencing.</title>
        <authorList>
            <person name="Xu C."/>
            <person name="Sun X."/>
            <person name="Taylor A."/>
            <person name="Jiao C."/>
            <person name="Xu Y."/>
            <person name="Cai X."/>
            <person name="Wang X."/>
            <person name="Ge C."/>
            <person name="Pan G."/>
            <person name="Wang Q."/>
            <person name="Fei Z."/>
            <person name="Wang Q."/>
        </authorList>
    </citation>
    <scope>NUCLEOTIDE SEQUENCE [LARGE SCALE GENOMIC DNA]</scope>
</reference>
<dbReference type="GeneID" id="31652859"/>
<gene>
    <name evidence="2" type="primary">G</name>
</gene>
<dbReference type="OrthoDB" id="11073at10239"/>
<evidence type="ECO:0000256" key="1">
    <source>
        <dbReference type="SAM" id="Phobius"/>
    </source>
</evidence>
<accession>A0A1U9W1C7</accession>
<dbReference type="RefSeq" id="YP_009352238.1">
    <property type="nucleotide sequence ID" value="NC_034240.1"/>
</dbReference>
<sequence>MSDMSKANNRSYFPIIMFLLCLMSCCSSTMVEKSIGPVASCHGDLVSTGSVIKSCYHRCMMDPEPVDRANLELYKVKTNLDGPEVIECAKIKQRQTFTQTWSFSTIKSPVSHEFLRVTKEECDKAIADNCPDKHCNHRERDELEEEYHYASDTVKEATTISLITMPSSIQVSGSTINISPMSAKNYYSSQDGMAKEDGKMYIWDSGFVVSGCPYEPVTTYGCDMYQDSDNRRYYMCSGGRFSITAPDLDESDMSNKCPGMKRAIEGFIYKKVEKTAASHDHSRLAITQTADMKADVDYLRHKVQQIATHLDSEICQLQCEVLSVESRLTRKDSAIVRIGMNYYKMYDNGTMAGCLTLHGCRMTKPSIYCGNPPRIGVTCTENNGLWDPTTIELKRGGVCMKPDQNEKLSISLGSEHYVVDDSLKVHMNSSSMHGVYMTSFSDLHQSSVQWTISDLDTLKPEWDGQKSGKGGLSRSVEKHTALLTPAISIGSSLVSACRSLSDGFVSVEHIVGSISIALASLVFLWFVLRVLNTFKRAKKSVRTERYDPVNVAPSDRGTWA</sequence>
<keyword evidence="1" id="KW-0472">Membrane</keyword>
<dbReference type="KEGG" id="vg:31652859"/>
<feature type="transmembrane region" description="Helical" evidence="1">
    <location>
        <begin position="510"/>
        <end position="531"/>
    </location>
</feature>
<feature type="transmembrane region" description="Helical" evidence="1">
    <location>
        <begin position="12"/>
        <end position="31"/>
    </location>
</feature>
<evidence type="ECO:0000313" key="3">
    <source>
        <dbReference type="Proteomes" id="UP000203647"/>
    </source>
</evidence>
<dbReference type="EMBL" id="KY075646">
    <property type="protein sequence ID" value="AQY17507.1"/>
    <property type="molecule type" value="Genomic_RNA"/>
</dbReference>
<protein>
    <submittedName>
        <fullName evidence="2">G protein</fullName>
    </submittedName>
</protein>